<feature type="region of interest" description="Disordered" evidence="1">
    <location>
        <begin position="229"/>
        <end position="250"/>
    </location>
</feature>
<keyword evidence="3" id="KW-1185">Reference proteome</keyword>
<gene>
    <name evidence="2" type="ORF">DERP_014371</name>
</gene>
<reference evidence="2 3" key="1">
    <citation type="journal article" date="2018" name="J. Allergy Clin. Immunol.">
        <title>High-quality assembly of Dermatophagoides pteronyssinus genome and transcriptome reveals a wide range of novel allergens.</title>
        <authorList>
            <person name="Liu X.Y."/>
            <person name="Yang K.Y."/>
            <person name="Wang M.Q."/>
            <person name="Kwok J.S."/>
            <person name="Zeng X."/>
            <person name="Yang Z."/>
            <person name="Xiao X.J."/>
            <person name="Lau C.P."/>
            <person name="Li Y."/>
            <person name="Huang Z.M."/>
            <person name="Ba J.G."/>
            <person name="Yim A.K."/>
            <person name="Ouyang C.Y."/>
            <person name="Ngai S.M."/>
            <person name="Chan T.F."/>
            <person name="Leung E.L."/>
            <person name="Liu L."/>
            <person name="Liu Z.G."/>
            <person name="Tsui S.K."/>
        </authorList>
    </citation>
    <scope>NUCLEOTIDE SEQUENCE [LARGE SCALE GENOMIC DNA]</scope>
    <source>
        <strain evidence="2">Derp</strain>
    </source>
</reference>
<proteinExistence type="predicted"/>
<feature type="compositionally biased region" description="Low complexity" evidence="1">
    <location>
        <begin position="300"/>
        <end position="311"/>
    </location>
</feature>
<comment type="caution">
    <text evidence="2">The sequence shown here is derived from an EMBL/GenBank/DDBJ whole genome shotgun (WGS) entry which is preliminary data.</text>
</comment>
<dbReference type="Proteomes" id="UP000887458">
    <property type="component" value="Unassembled WGS sequence"/>
</dbReference>
<evidence type="ECO:0000313" key="3">
    <source>
        <dbReference type="Proteomes" id="UP000887458"/>
    </source>
</evidence>
<sequence>IYFEIYDLDKDIQRPITTTSSTLAIPNNSKQRTNYNRRRRLRYTSWDVYPLPSSSSSLNNENNQKSKPTILSLGTTSGSITTTPASASAMSNTNHTFHIIYHCREMTTEPINMIRFDEFGNRLFIADTSGKLFILSNVNELIINSITNNTTSNSINHMHKCPTILINLNGIGINQFDICEKYFIFSSNENRIYFFNFYDANCFQVGKSIVQMNKPPGVCIIPIINYDENENENDDEDDNDDNDNDDQSSTISNNILYKTFISRPKFRLWEVNEIGQIEYTHQFMDLVNSSLDNDNDNDDNNTTPILNDNTDIFNRKDSQNNSKQQQQNYEKIHSFGKLYLMYHPISCDYYLVTYTTTTTTTTLIESKNIYKSRIYIIDIHDQSLVAISQQFDGQIDELKCLQNEIYISYYRTNDTTNRLQMFIMTLNIKSKPKILISILIKKRILLLFSFYVEDTDHDITSSSSSSSKSSSLLSIDIATQNSAIISSGFSSDPNNVEQETFIINEKEIIPESSLIINKQLLNLYDQLLWKTTRTKLRSSTLHNNNHDDNDDFEAYNCFYCGLPIAKYFQNIDLLNSSNKLIFESIYSNIDNEHYEELISISKSKQNWLMYIQLLFALPKLDDRFLFISTLIDDDDDSFKLIEQQQHQQRIKSIDNIIHWKNCLINLFNELKSSNQLNNDNMIEQSNNRCRLCSLRLQNNNDNDNIDKWIEFFEKFFISIHLHYHSDDHNIINELIIIILKLFDINPKQSYKLSIDLYIKILYFQIMDSSITNDIRLLINKLSQKQINKNYDLDPEKNSEKNTKKFLKQILETLEPSLKPDKNEKNFKMNNYKNNGMILNLSKIRCNKCNKLLLLSSSSNNNNENGNVKIRKKLKIFPNCHHIYHGECLTIINGNEYCSLCVYHPKNM</sequence>
<evidence type="ECO:0000256" key="1">
    <source>
        <dbReference type="SAM" id="MobiDB-lite"/>
    </source>
</evidence>
<dbReference type="EMBL" id="NJHN03000113">
    <property type="protein sequence ID" value="KAH9414152.1"/>
    <property type="molecule type" value="Genomic_DNA"/>
</dbReference>
<feature type="non-terminal residue" evidence="2">
    <location>
        <position position="1"/>
    </location>
</feature>
<evidence type="ECO:0008006" key="4">
    <source>
        <dbReference type="Google" id="ProtNLM"/>
    </source>
</evidence>
<name>A0ABQ8IV77_DERPT</name>
<feature type="compositionally biased region" description="Acidic residues" evidence="1">
    <location>
        <begin position="229"/>
        <end position="246"/>
    </location>
</feature>
<feature type="region of interest" description="Disordered" evidence="1">
    <location>
        <begin position="54"/>
        <end position="76"/>
    </location>
</feature>
<organism evidence="2 3">
    <name type="scientific">Dermatophagoides pteronyssinus</name>
    <name type="common">European house dust mite</name>
    <dbReference type="NCBI Taxonomy" id="6956"/>
    <lineage>
        <taxon>Eukaryota</taxon>
        <taxon>Metazoa</taxon>
        <taxon>Ecdysozoa</taxon>
        <taxon>Arthropoda</taxon>
        <taxon>Chelicerata</taxon>
        <taxon>Arachnida</taxon>
        <taxon>Acari</taxon>
        <taxon>Acariformes</taxon>
        <taxon>Sarcoptiformes</taxon>
        <taxon>Astigmata</taxon>
        <taxon>Psoroptidia</taxon>
        <taxon>Analgoidea</taxon>
        <taxon>Pyroglyphidae</taxon>
        <taxon>Dermatophagoidinae</taxon>
        <taxon>Dermatophagoides</taxon>
    </lineage>
</organism>
<reference evidence="2 3" key="2">
    <citation type="journal article" date="2022" name="Mol. Biol. Evol.">
        <title>Comparative Genomics Reveals Insights into the Divergent Evolution of Astigmatic Mites and Household Pest Adaptations.</title>
        <authorList>
            <person name="Xiong Q."/>
            <person name="Wan A.T."/>
            <person name="Liu X."/>
            <person name="Fung C.S."/>
            <person name="Xiao X."/>
            <person name="Malainual N."/>
            <person name="Hou J."/>
            <person name="Wang L."/>
            <person name="Wang M."/>
            <person name="Yang K.Y."/>
            <person name="Cui Y."/>
            <person name="Leung E.L."/>
            <person name="Nong W."/>
            <person name="Shin S.K."/>
            <person name="Au S.W."/>
            <person name="Jeong K.Y."/>
            <person name="Chew F.T."/>
            <person name="Hui J.H."/>
            <person name="Leung T.F."/>
            <person name="Tungtrongchitr A."/>
            <person name="Zhong N."/>
            <person name="Liu Z."/>
            <person name="Tsui S.K."/>
        </authorList>
    </citation>
    <scope>NUCLEOTIDE SEQUENCE [LARGE SCALE GENOMIC DNA]</scope>
    <source>
        <strain evidence="2">Derp</strain>
    </source>
</reference>
<accession>A0ABQ8IV77</accession>
<protein>
    <recommendedName>
        <fullName evidence="4">RING-type domain-containing protein</fullName>
    </recommendedName>
</protein>
<evidence type="ECO:0000313" key="2">
    <source>
        <dbReference type="EMBL" id="KAH9414152.1"/>
    </source>
</evidence>
<feature type="region of interest" description="Disordered" evidence="1">
    <location>
        <begin position="292"/>
        <end position="326"/>
    </location>
</feature>